<dbReference type="InterPro" id="IPR011032">
    <property type="entry name" value="GroES-like_sf"/>
</dbReference>
<comment type="similarity">
    <text evidence="4">Belongs to the zinc-containing alcohol dehydrogenase family.</text>
</comment>
<dbReference type="InterPro" id="IPR036291">
    <property type="entry name" value="NAD(P)-bd_dom_sf"/>
</dbReference>
<feature type="domain" description="Enoyl reductase (ER)" evidence="5">
    <location>
        <begin position="15"/>
        <end position="367"/>
    </location>
</feature>
<dbReference type="InterPro" id="IPR020843">
    <property type="entry name" value="ER"/>
</dbReference>
<dbReference type="CDD" id="cd08231">
    <property type="entry name" value="MDR_TM0436_like"/>
    <property type="match status" value="1"/>
</dbReference>
<dbReference type="EMBL" id="CADCWL010000241">
    <property type="protein sequence ID" value="CAA9583494.1"/>
    <property type="molecule type" value="Genomic_DNA"/>
</dbReference>
<dbReference type="InterPro" id="IPR002328">
    <property type="entry name" value="ADH_Zn_CS"/>
</dbReference>
<keyword evidence="3" id="KW-0560">Oxidoreductase</keyword>
<evidence type="ECO:0000313" key="6">
    <source>
        <dbReference type="EMBL" id="CAA9583494.1"/>
    </source>
</evidence>
<dbReference type="PANTHER" id="PTHR43401">
    <property type="entry name" value="L-THREONINE 3-DEHYDROGENASE"/>
    <property type="match status" value="1"/>
</dbReference>
<keyword evidence="2 4" id="KW-0862">Zinc</keyword>
<comment type="cofactor">
    <cofactor evidence="4">
        <name>Zn(2+)</name>
        <dbReference type="ChEBI" id="CHEBI:29105"/>
    </cofactor>
</comment>
<evidence type="ECO:0000256" key="1">
    <source>
        <dbReference type="ARBA" id="ARBA00022723"/>
    </source>
</evidence>
<evidence type="ECO:0000256" key="3">
    <source>
        <dbReference type="ARBA" id="ARBA00023002"/>
    </source>
</evidence>
<dbReference type="Gene3D" id="3.40.50.720">
    <property type="entry name" value="NAD(P)-binding Rossmann-like Domain"/>
    <property type="match status" value="1"/>
</dbReference>
<gene>
    <name evidence="6" type="ORF">AVDCRST_MAG19-4411</name>
</gene>
<evidence type="ECO:0000256" key="2">
    <source>
        <dbReference type="ARBA" id="ARBA00022833"/>
    </source>
</evidence>
<dbReference type="PROSITE" id="PS00059">
    <property type="entry name" value="ADH_ZINC"/>
    <property type="match status" value="1"/>
</dbReference>
<dbReference type="SUPFAM" id="SSF51735">
    <property type="entry name" value="NAD(P)-binding Rossmann-fold domains"/>
    <property type="match status" value="1"/>
</dbReference>
<dbReference type="InterPro" id="IPR013149">
    <property type="entry name" value="ADH-like_C"/>
</dbReference>
<sequence>MAAMVSRGVVLRAFGEPLVVETAEVPAPQPGALIARVEMAGVCGTDVHLHHGNLPIPTPVILGHEAVGRVVRLGDGVTSDFTGVPLHEGDAIAWASSIPCGRCHWCVVEGERTLCETRRVYGINQRFDEWPHLSGGWADAVYLQPGTAVFKLPVGTPPERAIALGCAGPTAVHGVLDVIGVRAGETVVVQGSGPVGIAAAMYAHLSGAAKVIVVGGPASRLALARELGVGDVHVDLFAVADPAARIALVLGETPGGRGADVVLECAGVPAAVAEGFEMARRNGRYLVLGQYTDRGATPINPHVITRKQLTVAGSWAFAEAHYLRYIQSLPRLADRFDLTRLITPYPLEDANRALADVAAGAVMKAVLVPAGAA</sequence>
<protein>
    <submittedName>
        <fullName evidence="6">Threonine dehydrogenase and related Zn-dependent dehydrogenases</fullName>
    </submittedName>
</protein>
<dbReference type="GO" id="GO:0008270">
    <property type="term" value="F:zinc ion binding"/>
    <property type="evidence" value="ECO:0007669"/>
    <property type="project" value="InterPro"/>
</dbReference>
<organism evidence="6">
    <name type="scientific">uncultured Thermomicrobiales bacterium</name>
    <dbReference type="NCBI Taxonomy" id="1645740"/>
    <lineage>
        <taxon>Bacteria</taxon>
        <taxon>Pseudomonadati</taxon>
        <taxon>Thermomicrobiota</taxon>
        <taxon>Thermomicrobia</taxon>
        <taxon>Thermomicrobiales</taxon>
        <taxon>environmental samples</taxon>
    </lineage>
</organism>
<keyword evidence="1 4" id="KW-0479">Metal-binding</keyword>
<evidence type="ECO:0000259" key="5">
    <source>
        <dbReference type="SMART" id="SM00829"/>
    </source>
</evidence>
<dbReference type="SUPFAM" id="SSF50129">
    <property type="entry name" value="GroES-like"/>
    <property type="match status" value="1"/>
</dbReference>
<dbReference type="InterPro" id="IPR013154">
    <property type="entry name" value="ADH-like_N"/>
</dbReference>
<reference evidence="6" key="1">
    <citation type="submission" date="2020-02" db="EMBL/GenBank/DDBJ databases">
        <authorList>
            <person name="Meier V. D."/>
        </authorList>
    </citation>
    <scope>NUCLEOTIDE SEQUENCE</scope>
    <source>
        <strain evidence="6">AVDCRST_MAG19</strain>
    </source>
</reference>
<name>A0A6J4VMF0_9BACT</name>
<dbReference type="Pfam" id="PF08240">
    <property type="entry name" value="ADH_N"/>
    <property type="match status" value="1"/>
</dbReference>
<accession>A0A6J4VMF0</accession>
<dbReference type="Gene3D" id="3.90.180.10">
    <property type="entry name" value="Medium-chain alcohol dehydrogenases, catalytic domain"/>
    <property type="match status" value="1"/>
</dbReference>
<dbReference type="SMART" id="SM00829">
    <property type="entry name" value="PKS_ER"/>
    <property type="match status" value="1"/>
</dbReference>
<proteinExistence type="inferred from homology"/>
<dbReference type="Pfam" id="PF00107">
    <property type="entry name" value="ADH_zinc_N"/>
    <property type="match status" value="1"/>
</dbReference>
<dbReference type="InterPro" id="IPR050129">
    <property type="entry name" value="Zn_alcohol_dh"/>
</dbReference>
<dbReference type="GO" id="GO:0016616">
    <property type="term" value="F:oxidoreductase activity, acting on the CH-OH group of donors, NAD or NADP as acceptor"/>
    <property type="evidence" value="ECO:0007669"/>
    <property type="project" value="UniProtKB-ARBA"/>
</dbReference>
<dbReference type="AlphaFoldDB" id="A0A6J4VMF0"/>
<evidence type="ECO:0000256" key="4">
    <source>
        <dbReference type="RuleBase" id="RU361277"/>
    </source>
</evidence>